<name>A0A839TB13_9GAMM</name>
<evidence type="ECO:0000256" key="2">
    <source>
        <dbReference type="ARBA" id="ARBA00022729"/>
    </source>
</evidence>
<keyword evidence="3 8" id="KW-0472">Membrane</keyword>
<dbReference type="InterPro" id="IPR032831">
    <property type="entry name" value="LptM_cons"/>
</dbReference>
<evidence type="ECO:0000256" key="1">
    <source>
        <dbReference type="ARBA" id="ARBA00004459"/>
    </source>
</evidence>
<dbReference type="Proteomes" id="UP000588111">
    <property type="component" value="Unassembled WGS sequence"/>
</dbReference>
<evidence type="ECO:0000256" key="3">
    <source>
        <dbReference type="ARBA" id="ARBA00023136"/>
    </source>
</evidence>
<comment type="caution">
    <text evidence="9">The sequence shown here is derived from an EMBL/GenBank/DDBJ whole genome shotgun (WGS) entry which is preliminary data.</text>
</comment>
<keyword evidence="4" id="KW-0564">Palmitate</keyword>
<proteinExistence type="predicted"/>
<dbReference type="Pfam" id="PF13627">
    <property type="entry name" value="LptM_cons"/>
    <property type="match status" value="1"/>
</dbReference>
<accession>A0A839TB13</accession>
<keyword evidence="8" id="KW-1133">Transmembrane helix</keyword>
<comment type="subcellular location">
    <subcellularLocation>
        <location evidence="1">Cell outer membrane</location>
        <topology evidence="1">Lipid-anchor</topology>
    </subcellularLocation>
</comment>
<dbReference type="NCBIfam" id="NF047847">
    <property type="entry name" value="SS_mature_LptM"/>
    <property type="match status" value="1"/>
</dbReference>
<keyword evidence="2" id="KW-0732">Signal</keyword>
<keyword evidence="8" id="KW-0812">Transmembrane</keyword>
<dbReference type="RefSeq" id="WP_183619666.1">
    <property type="nucleotide sequence ID" value="NZ_CAJHAH010000001.1"/>
</dbReference>
<evidence type="ECO:0000313" key="10">
    <source>
        <dbReference type="Proteomes" id="UP000588111"/>
    </source>
</evidence>
<evidence type="ECO:0000256" key="8">
    <source>
        <dbReference type="SAM" id="Phobius"/>
    </source>
</evidence>
<keyword evidence="10" id="KW-1185">Reference proteome</keyword>
<dbReference type="EMBL" id="JACHXL010000002">
    <property type="protein sequence ID" value="MBB3106682.1"/>
    <property type="molecule type" value="Genomic_DNA"/>
</dbReference>
<feature type="transmembrane region" description="Helical" evidence="8">
    <location>
        <begin position="23"/>
        <end position="42"/>
    </location>
</feature>
<evidence type="ECO:0000313" key="9">
    <source>
        <dbReference type="EMBL" id="MBB3106682.1"/>
    </source>
</evidence>
<dbReference type="GO" id="GO:0009279">
    <property type="term" value="C:cell outer membrane"/>
    <property type="evidence" value="ECO:0007669"/>
    <property type="project" value="UniProtKB-SubCell"/>
</dbReference>
<sequence>MFMTRCTSKTEHPQVVVSTTRHAMYNIIFGASIAIASAALLTGCGQKGDLYLVDSGKAIGDSTAILDSGNNTQDTDDFQLPEPSSDPNDY</sequence>
<evidence type="ECO:0000256" key="4">
    <source>
        <dbReference type="ARBA" id="ARBA00023139"/>
    </source>
</evidence>
<evidence type="ECO:0000256" key="7">
    <source>
        <dbReference type="SAM" id="MobiDB-lite"/>
    </source>
</evidence>
<evidence type="ECO:0000256" key="6">
    <source>
        <dbReference type="ARBA" id="ARBA00023288"/>
    </source>
</evidence>
<keyword evidence="5" id="KW-0998">Cell outer membrane</keyword>
<gene>
    <name evidence="9" type="ORF">FHS24_001183</name>
</gene>
<evidence type="ECO:0000256" key="5">
    <source>
        <dbReference type="ARBA" id="ARBA00023237"/>
    </source>
</evidence>
<keyword evidence="6 9" id="KW-0449">Lipoprotein</keyword>
<reference evidence="9 10" key="1">
    <citation type="submission" date="2020-08" db="EMBL/GenBank/DDBJ databases">
        <title>Genomic Encyclopedia of Type Strains, Phase III (KMG-III): the genomes of soil and plant-associated and newly described type strains.</title>
        <authorList>
            <person name="Whitman W."/>
        </authorList>
    </citation>
    <scope>NUCLEOTIDE SEQUENCE [LARGE SCALE GENOMIC DNA]</scope>
    <source>
        <strain evidence="9 10">CECT 5885</strain>
    </source>
</reference>
<dbReference type="AlphaFoldDB" id="A0A839TB13"/>
<feature type="region of interest" description="Disordered" evidence="7">
    <location>
        <begin position="64"/>
        <end position="90"/>
    </location>
</feature>
<protein>
    <submittedName>
        <fullName evidence="9">Putative small lipoprotein YifL</fullName>
    </submittedName>
</protein>
<organism evidence="9 10">
    <name type="scientific">Psychrobacter luti</name>
    <dbReference type="NCBI Taxonomy" id="198481"/>
    <lineage>
        <taxon>Bacteria</taxon>
        <taxon>Pseudomonadati</taxon>
        <taxon>Pseudomonadota</taxon>
        <taxon>Gammaproteobacteria</taxon>
        <taxon>Moraxellales</taxon>
        <taxon>Moraxellaceae</taxon>
        <taxon>Psychrobacter</taxon>
    </lineage>
</organism>